<sequence length="186" mass="21553">MYHYLAAIVVLGYILYKCYIYPLYLSPLRKVPGPPVDNFILGHYASLLNKNRNKAFSHLVEQYGGIVRYHSLFNKPYILVSDQKLVQQILSTHTYEYPRDVFNKPPIKDVLGEGLLFAEGNVHKRQRRMMSPSFAHVNIKEMLPTIIQAGYKLRDLWMKQIGNKKEERITITDSIQNTTLDIIGLV</sequence>
<dbReference type="InterPro" id="IPR039983">
    <property type="entry name" value="CYP46A1"/>
</dbReference>
<accession>A0A9N9E6F8</accession>
<dbReference type="GO" id="GO:0020037">
    <property type="term" value="F:heme binding"/>
    <property type="evidence" value="ECO:0007669"/>
    <property type="project" value="InterPro"/>
</dbReference>
<keyword evidence="3" id="KW-1185">Reference proteome</keyword>
<feature type="transmembrane region" description="Helical" evidence="1">
    <location>
        <begin position="6"/>
        <end position="25"/>
    </location>
</feature>
<dbReference type="PANTHER" id="PTHR24293:SF0">
    <property type="entry name" value="CYP46A1 PROTEIN-RELATED"/>
    <property type="match status" value="1"/>
</dbReference>
<dbReference type="InterPro" id="IPR036396">
    <property type="entry name" value="Cyt_P450_sf"/>
</dbReference>
<dbReference type="Gene3D" id="1.10.630.10">
    <property type="entry name" value="Cytochrome P450"/>
    <property type="match status" value="1"/>
</dbReference>
<dbReference type="InterPro" id="IPR001128">
    <property type="entry name" value="Cyt_P450"/>
</dbReference>
<dbReference type="Pfam" id="PF00067">
    <property type="entry name" value="p450"/>
    <property type="match status" value="1"/>
</dbReference>
<name>A0A9N9E6F8_9GLOM</name>
<keyword evidence="1" id="KW-0472">Membrane</keyword>
<evidence type="ECO:0000313" key="2">
    <source>
        <dbReference type="EMBL" id="CAG8661864.1"/>
    </source>
</evidence>
<keyword evidence="1" id="KW-0812">Transmembrane</keyword>
<dbReference type="GO" id="GO:0005506">
    <property type="term" value="F:iron ion binding"/>
    <property type="evidence" value="ECO:0007669"/>
    <property type="project" value="InterPro"/>
</dbReference>
<gene>
    <name evidence="2" type="ORF">CPELLU_LOCUS9838</name>
</gene>
<evidence type="ECO:0000313" key="3">
    <source>
        <dbReference type="Proteomes" id="UP000789759"/>
    </source>
</evidence>
<feature type="non-terminal residue" evidence="2">
    <location>
        <position position="1"/>
    </location>
</feature>
<dbReference type="EMBL" id="CAJVQA010007790">
    <property type="protein sequence ID" value="CAG8661864.1"/>
    <property type="molecule type" value="Genomic_DNA"/>
</dbReference>
<dbReference type="OrthoDB" id="1470350at2759"/>
<dbReference type="SUPFAM" id="SSF48264">
    <property type="entry name" value="Cytochrome P450"/>
    <property type="match status" value="1"/>
</dbReference>
<dbReference type="GO" id="GO:0006707">
    <property type="term" value="P:cholesterol catabolic process"/>
    <property type="evidence" value="ECO:0007669"/>
    <property type="project" value="InterPro"/>
</dbReference>
<dbReference type="GO" id="GO:0033781">
    <property type="term" value="F:cholesterol 24-hydroxylase activity"/>
    <property type="evidence" value="ECO:0007669"/>
    <property type="project" value="InterPro"/>
</dbReference>
<dbReference type="PANTHER" id="PTHR24293">
    <property type="entry name" value="CYTOCHROME P450 FAMILY 46 SUBFAMILY A"/>
    <property type="match status" value="1"/>
</dbReference>
<reference evidence="2" key="1">
    <citation type="submission" date="2021-06" db="EMBL/GenBank/DDBJ databases">
        <authorList>
            <person name="Kallberg Y."/>
            <person name="Tangrot J."/>
            <person name="Rosling A."/>
        </authorList>
    </citation>
    <scope>NUCLEOTIDE SEQUENCE</scope>
    <source>
        <strain evidence="2">FL966</strain>
    </source>
</reference>
<dbReference type="AlphaFoldDB" id="A0A9N9E6F8"/>
<protein>
    <submittedName>
        <fullName evidence="2">17084_t:CDS:1</fullName>
    </submittedName>
</protein>
<keyword evidence="1" id="KW-1133">Transmembrane helix</keyword>
<organism evidence="2 3">
    <name type="scientific">Cetraspora pellucida</name>
    <dbReference type="NCBI Taxonomy" id="1433469"/>
    <lineage>
        <taxon>Eukaryota</taxon>
        <taxon>Fungi</taxon>
        <taxon>Fungi incertae sedis</taxon>
        <taxon>Mucoromycota</taxon>
        <taxon>Glomeromycotina</taxon>
        <taxon>Glomeromycetes</taxon>
        <taxon>Diversisporales</taxon>
        <taxon>Gigasporaceae</taxon>
        <taxon>Cetraspora</taxon>
    </lineage>
</organism>
<evidence type="ECO:0000256" key="1">
    <source>
        <dbReference type="SAM" id="Phobius"/>
    </source>
</evidence>
<comment type="caution">
    <text evidence="2">The sequence shown here is derived from an EMBL/GenBank/DDBJ whole genome shotgun (WGS) entry which is preliminary data.</text>
</comment>
<proteinExistence type="predicted"/>
<dbReference type="Proteomes" id="UP000789759">
    <property type="component" value="Unassembled WGS sequence"/>
</dbReference>